<evidence type="ECO:0000259" key="6">
    <source>
        <dbReference type="PROSITE" id="PS50850"/>
    </source>
</evidence>
<comment type="subcellular location">
    <subcellularLocation>
        <location evidence="1">Membrane</location>
        <topology evidence="1">Multi-pass membrane protein</topology>
    </subcellularLocation>
</comment>
<feature type="transmembrane region" description="Helical" evidence="5">
    <location>
        <begin position="276"/>
        <end position="293"/>
    </location>
</feature>
<dbReference type="InterPro" id="IPR011701">
    <property type="entry name" value="MFS"/>
</dbReference>
<dbReference type="OrthoDB" id="9810941at2"/>
<gene>
    <name evidence="7" type="ORF">GGR05_004389</name>
</gene>
<dbReference type="PANTHER" id="PTHR23514">
    <property type="entry name" value="BYPASS OF STOP CODON PROTEIN 6"/>
    <property type="match status" value="1"/>
</dbReference>
<name>A0A7W6BZT5_9HYPH</name>
<dbReference type="RefSeq" id="WP_090966777.1">
    <property type="nucleotide sequence ID" value="NZ_FOOA01000037.1"/>
</dbReference>
<organism evidence="7 8">
    <name type="scientific">Aureimonas phyllosphaerae</name>
    <dbReference type="NCBI Taxonomy" id="1166078"/>
    <lineage>
        <taxon>Bacteria</taxon>
        <taxon>Pseudomonadati</taxon>
        <taxon>Pseudomonadota</taxon>
        <taxon>Alphaproteobacteria</taxon>
        <taxon>Hyphomicrobiales</taxon>
        <taxon>Aurantimonadaceae</taxon>
        <taxon>Aureimonas</taxon>
    </lineage>
</organism>
<reference evidence="7 8" key="1">
    <citation type="submission" date="2020-08" db="EMBL/GenBank/DDBJ databases">
        <title>Genomic Encyclopedia of Type Strains, Phase IV (KMG-IV): sequencing the most valuable type-strain genomes for metagenomic binning, comparative biology and taxonomic classification.</title>
        <authorList>
            <person name="Goeker M."/>
        </authorList>
    </citation>
    <scope>NUCLEOTIDE SEQUENCE [LARGE SCALE GENOMIC DNA]</scope>
    <source>
        <strain evidence="7 8">DSM 25024</strain>
    </source>
</reference>
<proteinExistence type="predicted"/>
<dbReference type="PROSITE" id="PS50850">
    <property type="entry name" value="MFS"/>
    <property type="match status" value="1"/>
</dbReference>
<dbReference type="Pfam" id="PF07690">
    <property type="entry name" value="MFS_1"/>
    <property type="match status" value="1"/>
</dbReference>
<keyword evidence="2 5" id="KW-0812">Transmembrane</keyword>
<feature type="transmembrane region" description="Helical" evidence="5">
    <location>
        <begin position="21"/>
        <end position="40"/>
    </location>
</feature>
<feature type="transmembrane region" description="Helical" evidence="5">
    <location>
        <begin position="361"/>
        <end position="382"/>
    </location>
</feature>
<feature type="domain" description="Major facilitator superfamily (MFS) profile" evidence="6">
    <location>
        <begin position="209"/>
        <end position="386"/>
    </location>
</feature>
<feature type="transmembrane region" description="Helical" evidence="5">
    <location>
        <begin position="204"/>
        <end position="223"/>
    </location>
</feature>
<evidence type="ECO:0000313" key="7">
    <source>
        <dbReference type="EMBL" id="MBB3938218.1"/>
    </source>
</evidence>
<dbReference type="PANTHER" id="PTHR23514:SF13">
    <property type="entry name" value="INNER MEMBRANE PROTEIN YBJJ"/>
    <property type="match status" value="1"/>
</dbReference>
<dbReference type="InterPro" id="IPR036259">
    <property type="entry name" value="MFS_trans_sf"/>
</dbReference>
<evidence type="ECO:0000256" key="3">
    <source>
        <dbReference type="ARBA" id="ARBA00022989"/>
    </source>
</evidence>
<keyword evidence="8" id="KW-1185">Reference proteome</keyword>
<dbReference type="AlphaFoldDB" id="A0A7W6BZT5"/>
<dbReference type="GO" id="GO:0016020">
    <property type="term" value="C:membrane"/>
    <property type="evidence" value="ECO:0007669"/>
    <property type="project" value="UniProtKB-SubCell"/>
</dbReference>
<feature type="transmembrane region" description="Helical" evidence="5">
    <location>
        <begin position="105"/>
        <end position="130"/>
    </location>
</feature>
<evidence type="ECO:0000256" key="2">
    <source>
        <dbReference type="ARBA" id="ARBA00022692"/>
    </source>
</evidence>
<feature type="transmembrane region" description="Helical" evidence="5">
    <location>
        <begin position="142"/>
        <end position="163"/>
    </location>
</feature>
<evidence type="ECO:0000313" key="8">
    <source>
        <dbReference type="Proteomes" id="UP000531216"/>
    </source>
</evidence>
<comment type="caution">
    <text evidence="7">The sequence shown here is derived from an EMBL/GenBank/DDBJ whole genome shotgun (WGS) entry which is preliminary data.</text>
</comment>
<dbReference type="GO" id="GO:0022857">
    <property type="term" value="F:transmembrane transporter activity"/>
    <property type="evidence" value="ECO:0007669"/>
    <property type="project" value="InterPro"/>
</dbReference>
<protein>
    <submittedName>
        <fullName evidence="7">Putative MFS family arabinose efflux permease</fullName>
    </submittedName>
</protein>
<feature type="transmembrane region" description="Helical" evidence="5">
    <location>
        <begin position="332"/>
        <end position="355"/>
    </location>
</feature>
<sequence>MSVASAKLRVSGRREQLATRLTFLLAGLGMAAWAPLVPYAKQQVRADNATLGLLLLSLGLGSIIAMPATGILASRYGCRIVIVVATIGMALMMPVFPIVDTPIQLAVALAIFGASVGTVDVAVNIQAVMVEKDSGESLMSGFHGMFSLGGILGAGGVSLALGAGVPLGLVVWAISAVLILLLMLSYNGLLTYGNKETGQVPMFVVPKGIVIVLGVLCFLVFMGEGAILDWSAIFLVTNHGYEQASAGIGYASFAVMMTIGRLLGDRIVARLGGTRVVLIGGLLAATGYAVAVWTSQPLLALVGFALVGAGLSNIVPVFFTAAGRQTIMPTSLAVAAVTTLGYAGILLGPATIGFIAQAWSLNVGLLLLAIFMIFVALVGSLVSRAG</sequence>
<feature type="transmembrane region" description="Helical" evidence="5">
    <location>
        <begin position="80"/>
        <end position="99"/>
    </location>
</feature>
<evidence type="ECO:0000256" key="4">
    <source>
        <dbReference type="ARBA" id="ARBA00023136"/>
    </source>
</evidence>
<dbReference type="Gene3D" id="1.20.1250.20">
    <property type="entry name" value="MFS general substrate transporter like domains"/>
    <property type="match status" value="2"/>
</dbReference>
<dbReference type="CDD" id="cd17393">
    <property type="entry name" value="MFS_MosC_like"/>
    <property type="match status" value="1"/>
</dbReference>
<dbReference type="SUPFAM" id="SSF103473">
    <property type="entry name" value="MFS general substrate transporter"/>
    <property type="match status" value="1"/>
</dbReference>
<evidence type="ECO:0000256" key="5">
    <source>
        <dbReference type="SAM" id="Phobius"/>
    </source>
</evidence>
<dbReference type="InterPro" id="IPR051788">
    <property type="entry name" value="MFS_Transporter"/>
</dbReference>
<keyword evidence="4 5" id="KW-0472">Membrane</keyword>
<feature type="transmembrane region" description="Helical" evidence="5">
    <location>
        <begin position="169"/>
        <end position="192"/>
    </location>
</feature>
<feature type="transmembrane region" description="Helical" evidence="5">
    <location>
        <begin position="52"/>
        <end position="73"/>
    </location>
</feature>
<feature type="transmembrane region" description="Helical" evidence="5">
    <location>
        <begin position="243"/>
        <end position="264"/>
    </location>
</feature>
<keyword evidence="3 5" id="KW-1133">Transmembrane helix</keyword>
<dbReference type="InterPro" id="IPR020846">
    <property type="entry name" value="MFS_dom"/>
</dbReference>
<accession>A0A7W6BZT5</accession>
<feature type="transmembrane region" description="Helical" evidence="5">
    <location>
        <begin position="299"/>
        <end position="320"/>
    </location>
</feature>
<dbReference type="EMBL" id="JACIDO010000022">
    <property type="protein sequence ID" value="MBB3938218.1"/>
    <property type="molecule type" value="Genomic_DNA"/>
</dbReference>
<evidence type="ECO:0000256" key="1">
    <source>
        <dbReference type="ARBA" id="ARBA00004141"/>
    </source>
</evidence>
<dbReference type="Proteomes" id="UP000531216">
    <property type="component" value="Unassembled WGS sequence"/>
</dbReference>